<accession>A0AAV4C034</accession>
<keyword evidence="3" id="KW-1185">Reference proteome</keyword>
<organism evidence="2 3">
    <name type="scientific">Plakobranchus ocellatus</name>
    <dbReference type="NCBI Taxonomy" id="259542"/>
    <lineage>
        <taxon>Eukaryota</taxon>
        <taxon>Metazoa</taxon>
        <taxon>Spiralia</taxon>
        <taxon>Lophotrochozoa</taxon>
        <taxon>Mollusca</taxon>
        <taxon>Gastropoda</taxon>
        <taxon>Heterobranchia</taxon>
        <taxon>Euthyneura</taxon>
        <taxon>Panpulmonata</taxon>
        <taxon>Sacoglossa</taxon>
        <taxon>Placobranchoidea</taxon>
        <taxon>Plakobranchidae</taxon>
        <taxon>Plakobranchus</taxon>
    </lineage>
</organism>
<dbReference type="AlphaFoldDB" id="A0AAV4C034"/>
<feature type="compositionally biased region" description="Low complexity" evidence="1">
    <location>
        <begin position="1"/>
        <end position="14"/>
    </location>
</feature>
<feature type="region of interest" description="Disordered" evidence="1">
    <location>
        <begin position="1"/>
        <end position="23"/>
    </location>
</feature>
<evidence type="ECO:0000313" key="3">
    <source>
        <dbReference type="Proteomes" id="UP000735302"/>
    </source>
</evidence>
<gene>
    <name evidence="2" type="ORF">PoB_005144700</name>
</gene>
<comment type="caution">
    <text evidence="2">The sequence shown here is derived from an EMBL/GenBank/DDBJ whole genome shotgun (WGS) entry which is preliminary data.</text>
</comment>
<dbReference type="EMBL" id="BLXT01005681">
    <property type="protein sequence ID" value="GFO24942.1"/>
    <property type="molecule type" value="Genomic_DNA"/>
</dbReference>
<proteinExistence type="predicted"/>
<evidence type="ECO:0000313" key="2">
    <source>
        <dbReference type="EMBL" id="GFO24942.1"/>
    </source>
</evidence>
<name>A0AAV4C034_9GAST</name>
<reference evidence="2 3" key="1">
    <citation type="journal article" date="2021" name="Elife">
        <title>Chloroplast acquisition without the gene transfer in kleptoplastic sea slugs, Plakobranchus ocellatus.</title>
        <authorList>
            <person name="Maeda T."/>
            <person name="Takahashi S."/>
            <person name="Yoshida T."/>
            <person name="Shimamura S."/>
            <person name="Takaki Y."/>
            <person name="Nagai Y."/>
            <person name="Toyoda A."/>
            <person name="Suzuki Y."/>
            <person name="Arimoto A."/>
            <person name="Ishii H."/>
            <person name="Satoh N."/>
            <person name="Nishiyama T."/>
            <person name="Hasebe M."/>
            <person name="Maruyama T."/>
            <person name="Minagawa J."/>
            <person name="Obokata J."/>
            <person name="Shigenobu S."/>
        </authorList>
    </citation>
    <scope>NUCLEOTIDE SEQUENCE [LARGE SCALE GENOMIC DNA]</scope>
</reference>
<protein>
    <submittedName>
        <fullName evidence="2">Uncharacterized protein</fullName>
    </submittedName>
</protein>
<sequence>MVGVRFVSSRGRSGSYKDSSTGRGLSNFWLSHCGGLAGGCIPPDGNLVTYVGMETSGLGAIVSGALGITGKYFLRNFLFLKVMHPESSTRTTY</sequence>
<dbReference type="Proteomes" id="UP000735302">
    <property type="component" value="Unassembled WGS sequence"/>
</dbReference>
<evidence type="ECO:0000256" key="1">
    <source>
        <dbReference type="SAM" id="MobiDB-lite"/>
    </source>
</evidence>